<keyword evidence="1" id="KW-0808">Transferase</keyword>
<comment type="caution">
    <text evidence="1">The sequence shown here is derived from an EMBL/GenBank/DDBJ whole genome shotgun (WGS) entry which is preliminary data.</text>
</comment>
<sequence>MLAKKRTEVVDLLIKMYENSSEAIFFLDHTGSVLALNPAAEQIINPTILETIKHHGNSSICSFCRGYTNQEQLMTCSSCYVKNPEGDFSSFQVYLETRDKGTVPYAASYHAIDEENDVYVFMLRDLSVQYKTQEDYYQNKMMKKVIEAQESERKRISRELHDSVLQELISTLVDMRVTKYMKDEQEIQEQLKRTEGSMNRLIEDIRNISVFLRPASLDDLGLEAAFRSHMKWIQQHYGTVIQFHSTLQQQRYPADIETAVYRIGQEAIFNAVKYAKVTEILVMLTEKKGQLELMVKDEGEGFNVSKPDIKGSGIGLYGMKERAELINGNLRIHSDQGSGTTVYLTLPVLKERDESFR</sequence>
<dbReference type="Proteomes" id="UP001277972">
    <property type="component" value="Unassembled WGS sequence"/>
</dbReference>
<gene>
    <name evidence="1" type="ORF">SH601_07540</name>
</gene>
<organism evidence="1 2">
    <name type="scientific">Gracilibacillus pellucidus</name>
    <dbReference type="NCBI Taxonomy" id="3095368"/>
    <lineage>
        <taxon>Bacteria</taxon>
        <taxon>Bacillati</taxon>
        <taxon>Bacillota</taxon>
        <taxon>Bacilli</taxon>
        <taxon>Bacillales</taxon>
        <taxon>Bacillaceae</taxon>
        <taxon>Gracilibacillus</taxon>
    </lineage>
</organism>
<protein>
    <submittedName>
        <fullName evidence="1">Sensor histidine kinase</fullName>
    </submittedName>
</protein>
<proteinExistence type="predicted"/>
<dbReference type="EMBL" id="JAWZSR010000003">
    <property type="protein sequence ID" value="MDX8045842.1"/>
    <property type="molecule type" value="Genomic_DNA"/>
</dbReference>
<accession>A0ACC6M4T8</accession>
<evidence type="ECO:0000313" key="2">
    <source>
        <dbReference type="Proteomes" id="UP001277972"/>
    </source>
</evidence>
<reference evidence="1" key="1">
    <citation type="submission" date="2023-11" db="EMBL/GenBank/DDBJ databases">
        <title>Gracilibacillus pellucida a moderately halophilic bacterium isolated from saline soil in Xinjiang province.</title>
        <authorList>
            <person name="Zhang Z."/>
            <person name="Tan F."/>
            <person name="Wang Y."/>
            <person name="Xia M."/>
        </authorList>
    </citation>
    <scope>NUCLEOTIDE SEQUENCE</scope>
    <source>
        <strain evidence="1">S3-1-1</strain>
    </source>
</reference>
<keyword evidence="1" id="KW-0418">Kinase</keyword>
<keyword evidence="2" id="KW-1185">Reference proteome</keyword>
<name>A0ACC6M4T8_9BACI</name>
<evidence type="ECO:0000313" key="1">
    <source>
        <dbReference type="EMBL" id="MDX8045842.1"/>
    </source>
</evidence>